<comment type="caution">
    <text evidence="1">The sequence shown here is derived from an EMBL/GenBank/DDBJ whole genome shotgun (WGS) entry which is preliminary data.</text>
</comment>
<reference evidence="1" key="1">
    <citation type="submission" date="2020-07" db="EMBL/GenBank/DDBJ databases">
        <title>Clarias magur genome sequencing, assembly and annotation.</title>
        <authorList>
            <person name="Kushwaha B."/>
            <person name="Kumar R."/>
            <person name="Das P."/>
            <person name="Joshi C.G."/>
            <person name="Kumar D."/>
            <person name="Nagpure N.S."/>
            <person name="Pandey M."/>
            <person name="Agarwal S."/>
            <person name="Srivastava S."/>
            <person name="Singh M."/>
            <person name="Sahoo L."/>
            <person name="Jayasankar P."/>
            <person name="Meher P.K."/>
            <person name="Koringa P.G."/>
            <person name="Iquebal M.A."/>
            <person name="Das S.P."/>
            <person name="Bit A."/>
            <person name="Patnaik S."/>
            <person name="Patel N."/>
            <person name="Shah T.M."/>
            <person name="Hinsu A."/>
            <person name="Jena J.K."/>
        </authorList>
    </citation>
    <scope>NUCLEOTIDE SEQUENCE</scope>
    <source>
        <strain evidence="1">CIFAMagur01</strain>
        <tissue evidence="1">Testis</tissue>
    </source>
</reference>
<gene>
    <name evidence="1" type="ORF">DAT39_003149</name>
</gene>
<name>A0A8J4UNJ3_CLAMG</name>
<keyword evidence="2" id="KW-1185">Reference proteome</keyword>
<accession>A0A8J4UNJ3</accession>
<evidence type="ECO:0000313" key="2">
    <source>
        <dbReference type="Proteomes" id="UP000727407"/>
    </source>
</evidence>
<evidence type="ECO:0000313" key="1">
    <source>
        <dbReference type="EMBL" id="KAF5907089.1"/>
    </source>
</evidence>
<proteinExistence type="predicted"/>
<dbReference type="Proteomes" id="UP000727407">
    <property type="component" value="Unassembled WGS sequence"/>
</dbReference>
<sequence>MKQLLLIKPLRRKVSAGQRLMINTSIMKEALIQLWRAQDARCKGPSFLADTQKGKSAMRS</sequence>
<dbReference type="EMBL" id="QNUK01000025">
    <property type="protein sequence ID" value="KAF5907089.1"/>
    <property type="molecule type" value="Genomic_DNA"/>
</dbReference>
<organism evidence="1 2">
    <name type="scientific">Clarias magur</name>
    <name type="common">Asian catfish</name>
    <name type="synonym">Macropteronotus magur</name>
    <dbReference type="NCBI Taxonomy" id="1594786"/>
    <lineage>
        <taxon>Eukaryota</taxon>
        <taxon>Metazoa</taxon>
        <taxon>Chordata</taxon>
        <taxon>Craniata</taxon>
        <taxon>Vertebrata</taxon>
        <taxon>Euteleostomi</taxon>
        <taxon>Actinopterygii</taxon>
        <taxon>Neopterygii</taxon>
        <taxon>Teleostei</taxon>
        <taxon>Ostariophysi</taxon>
        <taxon>Siluriformes</taxon>
        <taxon>Clariidae</taxon>
        <taxon>Clarias</taxon>
    </lineage>
</organism>
<protein>
    <submittedName>
        <fullName evidence="1">Uncharacterized protein</fullName>
    </submittedName>
</protein>
<dbReference type="AlphaFoldDB" id="A0A8J4UNJ3"/>